<organism evidence="4 5">
    <name type="scientific">Salegentibacter agarivorans</name>
    <dbReference type="NCBI Taxonomy" id="345907"/>
    <lineage>
        <taxon>Bacteria</taxon>
        <taxon>Pseudomonadati</taxon>
        <taxon>Bacteroidota</taxon>
        <taxon>Flavobacteriia</taxon>
        <taxon>Flavobacteriales</taxon>
        <taxon>Flavobacteriaceae</taxon>
        <taxon>Salegentibacter</taxon>
    </lineage>
</organism>
<dbReference type="AlphaFoldDB" id="A0A1I2K471"/>
<dbReference type="PANTHER" id="PTHR10199">
    <property type="entry name" value="THROMBOSPONDIN"/>
    <property type="match status" value="1"/>
</dbReference>
<dbReference type="RefSeq" id="WP_093302213.1">
    <property type="nucleotide sequence ID" value="NZ_FOOH01000001.1"/>
</dbReference>
<dbReference type="EMBL" id="FOOH01000001">
    <property type="protein sequence ID" value="SFF59716.1"/>
    <property type="molecule type" value="Genomic_DNA"/>
</dbReference>
<keyword evidence="2" id="KW-0106">Calcium</keyword>
<evidence type="ECO:0000256" key="1">
    <source>
        <dbReference type="ARBA" id="ARBA00022729"/>
    </source>
</evidence>
<protein>
    <submittedName>
        <fullName evidence="4">Thrombospondin type 3 repeat-containing protein</fullName>
    </submittedName>
</protein>
<name>A0A1I2K471_9FLAO</name>
<feature type="region of interest" description="Disordered" evidence="3">
    <location>
        <begin position="306"/>
        <end position="372"/>
    </location>
</feature>
<proteinExistence type="predicted"/>
<evidence type="ECO:0000256" key="3">
    <source>
        <dbReference type="SAM" id="MobiDB-lite"/>
    </source>
</evidence>
<keyword evidence="1" id="KW-0732">Signal</keyword>
<dbReference type="Pfam" id="PF02412">
    <property type="entry name" value="TSP_3"/>
    <property type="match status" value="2"/>
</dbReference>
<gene>
    <name evidence="4" type="ORF">SAMN04488033_101263</name>
</gene>
<dbReference type="Gene3D" id="4.10.1080.10">
    <property type="entry name" value="TSP type-3 repeat"/>
    <property type="match status" value="1"/>
</dbReference>
<feature type="compositionally biased region" description="Acidic residues" evidence="3">
    <location>
        <begin position="308"/>
        <end position="318"/>
    </location>
</feature>
<dbReference type="InterPro" id="IPR029062">
    <property type="entry name" value="Class_I_gatase-like"/>
</dbReference>
<dbReference type="SUPFAM" id="SSF52317">
    <property type="entry name" value="Class I glutamine amidotransferase-like"/>
    <property type="match status" value="1"/>
</dbReference>
<dbReference type="GO" id="GO:0005509">
    <property type="term" value="F:calcium ion binding"/>
    <property type="evidence" value="ECO:0007669"/>
    <property type="project" value="InterPro"/>
</dbReference>
<feature type="compositionally biased region" description="Acidic residues" evidence="3">
    <location>
        <begin position="351"/>
        <end position="372"/>
    </location>
</feature>
<evidence type="ECO:0000256" key="2">
    <source>
        <dbReference type="ARBA" id="ARBA00022837"/>
    </source>
</evidence>
<accession>A0A1I2K471</accession>
<dbReference type="SUPFAM" id="SSF103647">
    <property type="entry name" value="TSP type-3 repeat"/>
    <property type="match status" value="1"/>
</dbReference>
<keyword evidence="5" id="KW-1185">Reference proteome</keyword>
<dbReference type="GO" id="GO:0007155">
    <property type="term" value="P:cell adhesion"/>
    <property type="evidence" value="ECO:0007669"/>
    <property type="project" value="InterPro"/>
</dbReference>
<sequence length="636" mass="69977">MEIFIRRLFLSFLLCVICFSCSEEEGVQEVSEKATLSFSPILNDLLRNQQNKQEATELPACSDDTPSYVEIILLRGEEEVVGTSGDPFAIDLVSDENYTEYSPELELEPGTYTLDHFAVYNSEGGLIWLAPKGGAIGDLLQNTLPLDINLRSGVKKYVDVTVVCFDDRIVNEYGYLFFDLIPTEIFEFCFFANYCNEAGRHYTAAYSVDIWLGTDDSGTPLYTDVENAKSAEGEDPWADPLCFDLPNLQDYDDEEPYLYYEVTLKGWPDVYGEVSEIIIDGTLSRSNIQANFDGDDNVEYEHLFFGCGDDDEPLDSDQDGIPNSEDNCPNVPNPDQADEDENGVGDACESGSDDDGDGIPNDIDECPDTDPGVEVDEVGCESIRVPGRDVVVLNDINIFDNTALEDPDNVRFVQNLVNYTTTGVRNGGDVVWIDRGRHARCYSNGECTETGWATTESVIEDEGFTVESIFSTVGSLTSIPSDVKIVMLVMPTSQYTVDEINTLKQFAADGGRIIFVGEYDSFYANIEVENQFLANMGAVLFNSGGRVDCDYTILPSASNRDHPIMAGIEDLTIACASVIEPGDGDLALFYDTTNTLVLGGVAKIDTAPITELKQAARSKLRAKTTRISNQSSSTGY</sequence>
<reference evidence="5" key="1">
    <citation type="submission" date="2016-10" db="EMBL/GenBank/DDBJ databases">
        <authorList>
            <person name="Varghese N."/>
            <person name="Submissions S."/>
        </authorList>
    </citation>
    <scope>NUCLEOTIDE SEQUENCE [LARGE SCALE GENOMIC DNA]</scope>
    <source>
        <strain evidence="5">DSM 23515</strain>
    </source>
</reference>
<evidence type="ECO:0000313" key="4">
    <source>
        <dbReference type="EMBL" id="SFF59716.1"/>
    </source>
</evidence>
<evidence type="ECO:0000313" key="5">
    <source>
        <dbReference type="Proteomes" id="UP000199116"/>
    </source>
</evidence>
<dbReference type="PANTHER" id="PTHR10199:SF100">
    <property type="entry name" value="THROMBOSPONDIN, ISOFORM A"/>
    <property type="match status" value="1"/>
</dbReference>
<dbReference type="InterPro" id="IPR028974">
    <property type="entry name" value="TSP_type-3_rpt"/>
</dbReference>
<dbReference type="Gene3D" id="3.40.50.880">
    <property type="match status" value="1"/>
</dbReference>
<dbReference type="InterPro" id="IPR003367">
    <property type="entry name" value="Thrombospondin_3-like_rpt"/>
</dbReference>
<dbReference type="Proteomes" id="UP000199116">
    <property type="component" value="Unassembled WGS sequence"/>
</dbReference>